<evidence type="ECO:0000313" key="3">
    <source>
        <dbReference type="EMBL" id="APC39367.1"/>
    </source>
</evidence>
<feature type="domain" description="FIST" evidence="1">
    <location>
        <begin position="21"/>
        <end position="201"/>
    </location>
</feature>
<reference evidence="4" key="1">
    <citation type="journal article" date="2016" name="Front. Microbiol.">
        <title>Complete Genome Sequence of Clostridium estertheticum DSM 8809, a Microbe Identified in Spoiled Vacuum Packed Beef.</title>
        <authorList>
            <person name="Yu Z."/>
            <person name="Gunn L."/>
            <person name="Brennan E."/>
            <person name="Reid R."/>
            <person name="Wall P.G."/>
            <person name="Gaora O.P."/>
            <person name="Hurley D."/>
            <person name="Bolton D."/>
            <person name="Fanning S."/>
        </authorList>
    </citation>
    <scope>NUCLEOTIDE SEQUENCE [LARGE SCALE GENOMIC DNA]</scope>
    <source>
        <strain evidence="4">DSM 8809</strain>
    </source>
</reference>
<name>A0A1J0GDI6_9CLOT</name>
<feature type="domain" description="FIST C-domain" evidence="2">
    <location>
        <begin position="202"/>
        <end position="330"/>
    </location>
</feature>
<dbReference type="PANTHER" id="PTHR40252">
    <property type="entry name" value="BLR0328 PROTEIN"/>
    <property type="match status" value="1"/>
</dbReference>
<organism evidence="3 4">
    <name type="scientific">Clostridium estertheticum subsp. estertheticum</name>
    <dbReference type="NCBI Taxonomy" id="1552"/>
    <lineage>
        <taxon>Bacteria</taxon>
        <taxon>Bacillati</taxon>
        <taxon>Bacillota</taxon>
        <taxon>Clostridia</taxon>
        <taxon>Eubacteriales</taxon>
        <taxon>Clostridiaceae</taxon>
        <taxon>Clostridium</taxon>
    </lineage>
</organism>
<dbReference type="SMART" id="SM01204">
    <property type="entry name" value="FIST_C"/>
    <property type="match status" value="1"/>
</dbReference>
<evidence type="ECO:0000259" key="1">
    <source>
        <dbReference type="SMART" id="SM00897"/>
    </source>
</evidence>
<accession>A0A1J0GDI6</accession>
<dbReference type="Pfam" id="PF10442">
    <property type="entry name" value="FIST_C"/>
    <property type="match status" value="1"/>
</dbReference>
<dbReference type="InterPro" id="IPR013702">
    <property type="entry name" value="FIST_domain_N"/>
</dbReference>
<dbReference type="EMBL" id="CP015756">
    <property type="protein sequence ID" value="APC39367.1"/>
    <property type="molecule type" value="Genomic_DNA"/>
</dbReference>
<dbReference type="PANTHER" id="PTHR40252:SF2">
    <property type="entry name" value="BLR0328 PROTEIN"/>
    <property type="match status" value="1"/>
</dbReference>
<sequence length="343" mass="38497">MNSFLFSTPTETLDYIGCHSDLSFIIFAGIPLIKSLSTTVGENVILCSTSGEFSPKGYKDNVITGFSYDSEITEIVEIMYPPAKSLNKLKKSYEKVKNNPNAFTLLLCDGLAAMEESIITTFYFADPNFKIIGGSAGDNLKFEKTLIYIGKKEVHSVAVFFDMKKRTQLIKENIYIPSGKKLLVTDADPIKRTVKTFNNNLATVEYAKMLGIKEVDLPNHFKNNPLGKVSKDKVYIASPMKVNPDKSIVFYCQILPNTFVEVLQPANYNSVMKETVKSAVFKPSFVLSINCILRSLMFLDKNLWGNVSSNLLSLCENQTGFVSYGEQFYQNHFNQTMVLLLVE</sequence>
<evidence type="ECO:0000313" key="4">
    <source>
        <dbReference type="Proteomes" id="UP000182569"/>
    </source>
</evidence>
<dbReference type="SMART" id="SM00897">
    <property type="entry name" value="FIST"/>
    <property type="match status" value="1"/>
</dbReference>
<keyword evidence="4" id="KW-1185">Reference proteome</keyword>
<gene>
    <name evidence="3" type="ORF">A7L45_04475</name>
</gene>
<evidence type="ECO:0008006" key="5">
    <source>
        <dbReference type="Google" id="ProtNLM"/>
    </source>
</evidence>
<dbReference type="KEGG" id="ceu:A7L45_04475"/>
<proteinExistence type="predicted"/>
<evidence type="ECO:0000259" key="2">
    <source>
        <dbReference type="SMART" id="SM01204"/>
    </source>
</evidence>
<dbReference type="Proteomes" id="UP000182569">
    <property type="component" value="Chromosome"/>
</dbReference>
<dbReference type="STRING" id="1552.A7L45_04475"/>
<dbReference type="InterPro" id="IPR019494">
    <property type="entry name" value="FIST_C"/>
</dbReference>
<protein>
    <recommendedName>
        <fullName evidence="5">FIST domain-containing protein</fullName>
    </recommendedName>
</protein>
<dbReference type="OrthoDB" id="9770293at2"/>
<dbReference type="AlphaFoldDB" id="A0A1J0GDI6"/>
<dbReference type="Pfam" id="PF08495">
    <property type="entry name" value="FIST"/>
    <property type="match status" value="1"/>
</dbReference>
<dbReference type="RefSeq" id="WP_071611660.1">
    <property type="nucleotide sequence ID" value="NZ_CP015756.1"/>
</dbReference>